<protein>
    <recommendedName>
        <fullName evidence="3">Terminase large subunit gp17-like C-terminal domain-containing protein</fullName>
    </recommendedName>
</protein>
<gene>
    <name evidence="2" type="ORF">LCGC14_2224060</name>
</gene>
<evidence type="ECO:0000256" key="1">
    <source>
        <dbReference type="SAM" id="MobiDB-lite"/>
    </source>
</evidence>
<comment type="caution">
    <text evidence="2">The sequence shown here is derived from an EMBL/GenBank/DDBJ whole genome shotgun (WGS) entry which is preliminary data.</text>
</comment>
<evidence type="ECO:0000313" key="2">
    <source>
        <dbReference type="EMBL" id="KKL58570.1"/>
    </source>
</evidence>
<dbReference type="AlphaFoldDB" id="A0A0F9FMQ1"/>
<accession>A0A0F9FMQ1</accession>
<reference evidence="2" key="1">
    <citation type="journal article" date="2015" name="Nature">
        <title>Complex archaea that bridge the gap between prokaryotes and eukaryotes.</title>
        <authorList>
            <person name="Spang A."/>
            <person name="Saw J.H."/>
            <person name="Jorgensen S.L."/>
            <person name="Zaremba-Niedzwiedzka K."/>
            <person name="Martijn J."/>
            <person name="Lind A.E."/>
            <person name="van Eijk R."/>
            <person name="Schleper C."/>
            <person name="Guy L."/>
            <person name="Ettema T.J."/>
        </authorList>
    </citation>
    <scope>NUCLEOTIDE SEQUENCE</scope>
</reference>
<sequence length="557" mass="64849">MPKKNQEADWAPEPEDFADLSDEKTLSKKRAEAEDQFKDLSSDNIRFMKAWAKKDLFFLTNTILEYDLLSSKLHKSYCKWKESTRGKQYRMELMPRGHYKTTINIGESVQIALPNTDNAVTEYPWTLESNVKILLSHETEKGASRALYEIAEAFMSKPMMLAFFPECIPTRRKQRINTLELELPRTTHWKEPTFDVIGAGGAAQGRHYHRLKLDDLIGEKARDSQTIMSGVLEWFDNVNSLLTRSKIDGWDLIGTRWAMFDVYSHALETYGLDRESSVVNAFDMNKERIEEGILVAYARSAIEEGKIIFPEEFSMKQYRILMKNRKVWASQYVNNPLDSALTEFSAKWLKFYNVASNGDLIVFEGESSRRVRPDTLDRVVLIDPSMGEDEDSDETGIVVTGTDHHNNVYILETIRERLKPHQLIQKMFELNSRWYPRLFSVEEVNFSAIYRYWFEQECQRLGINPQVHGYKTKQRKKESRVKVLGPLGIAGQLYCLEGMHELREEWERFGVIKKFHLLDALAQGPEVWNAGEMEEDVREKEKYFENAMKLRSAQTGY</sequence>
<organism evidence="2">
    <name type="scientific">marine sediment metagenome</name>
    <dbReference type="NCBI Taxonomy" id="412755"/>
    <lineage>
        <taxon>unclassified sequences</taxon>
        <taxon>metagenomes</taxon>
        <taxon>ecological metagenomes</taxon>
    </lineage>
</organism>
<feature type="region of interest" description="Disordered" evidence="1">
    <location>
        <begin position="1"/>
        <end position="25"/>
    </location>
</feature>
<proteinExistence type="predicted"/>
<dbReference type="EMBL" id="LAZR01029774">
    <property type="protein sequence ID" value="KKL58570.1"/>
    <property type="molecule type" value="Genomic_DNA"/>
</dbReference>
<feature type="compositionally biased region" description="Acidic residues" evidence="1">
    <location>
        <begin position="10"/>
        <end position="20"/>
    </location>
</feature>
<name>A0A0F9FMQ1_9ZZZZ</name>
<evidence type="ECO:0008006" key="3">
    <source>
        <dbReference type="Google" id="ProtNLM"/>
    </source>
</evidence>